<feature type="signal peptide" evidence="1">
    <location>
        <begin position="1"/>
        <end position="20"/>
    </location>
</feature>
<organism evidence="2 3">
    <name type="scientific">Burkholderia ambifaria MEX-5</name>
    <dbReference type="NCBI Taxonomy" id="396597"/>
    <lineage>
        <taxon>Bacteria</taxon>
        <taxon>Pseudomonadati</taxon>
        <taxon>Pseudomonadota</taxon>
        <taxon>Betaproteobacteria</taxon>
        <taxon>Burkholderiales</taxon>
        <taxon>Burkholderiaceae</taxon>
        <taxon>Burkholderia</taxon>
        <taxon>Burkholderia cepacia complex</taxon>
    </lineage>
</organism>
<dbReference type="Proteomes" id="UP000004814">
    <property type="component" value="Unassembled WGS sequence"/>
</dbReference>
<evidence type="ECO:0000313" key="2">
    <source>
        <dbReference type="EMBL" id="EDT43674.1"/>
    </source>
</evidence>
<reference evidence="2 3" key="1">
    <citation type="submission" date="2008-03" db="EMBL/GenBank/DDBJ databases">
        <title>Sequencing of the draft genome and assembly of Burkholderia ambifaria MEX-5.</title>
        <authorList>
            <consortium name="US DOE Joint Genome Institute (JGI-PGF)"/>
            <person name="Copeland A."/>
            <person name="Lucas S."/>
            <person name="Lapidus A."/>
            <person name="Glavina del Rio T."/>
            <person name="Dalin E."/>
            <person name="Tice H."/>
            <person name="Bruce D."/>
            <person name="Goodwin L."/>
            <person name="Pitluck S."/>
            <person name="Larimer F."/>
            <person name="Land M.L."/>
            <person name="Hauser L."/>
            <person name="Tiedje J."/>
            <person name="Richardson P."/>
        </authorList>
    </citation>
    <scope>NUCLEOTIDE SEQUENCE [LARGE SCALE GENOMIC DNA]</scope>
    <source>
        <strain evidence="2 3">MEX-5</strain>
    </source>
</reference>
<accession>B1SYE5</accession>
<evidence type="ECO:0000313" key="3">
    <source>
        <dbReference type="Proteomes" id="UP000004814"/>
    </source>
</evidence>
<dbReference type="RefSeq" id="WP_006756608.1">
    <property type="nucleotide sequence ID" value="NZ_ABLK01000010.1"/>
</dbReference>
<keyword evidence="1" id="KW-0732">Signal</keyword>
<evidence type="ECO:0008006" key="4">
    <source>
        <dbReference type="Google" id="ProtNLM"/>
    </source>
</evidence>
<dbReference type="AlphaFoldDB" id="B1SYE5"/>
<name>B1SYE5_9BURK</name>
<feature type="chain" id="PRO_5002770605" description="Lipoprotein" evidence="1">
    <location>
        <begin position="21"/>
        <end position="341"/>
    </location>
</feature>
<sequence>MLKFIAVMFILAVFASGSSAEISTLIFEKDGHVFEAKVASGERANSVSFYQDGKPLRTYENLIVNQSSLSSNLIPIIGGGIALEIESNGSRNKYTIIAPIEFVDGKLYVECLGKSVYDSIEEVRSVGSICRKQELGQFDVSSSINEDGLFYYTADLGWLKNLSSGICQNAVGFDVGSYRIARCAREEASDTNHQKIIVLNWQNRLLFSIVGYELVPVNNKSEFMLSANLKNGIVVFKGDFSCYEDRGDTFDAGGAAAEIDGNHIDYSIRAIGACLVGNYKYKKINGDILLKGRVAGAEYYLLGMDADLASNGVFVLNRIKGGIRGFWVEAPPKRSHVVNGK</sequence>
<dbReference type="PATRIC" id="fig|396597.7.peg.7892"/>
<evidence type="ECO:0000256" key="1">
    <source>
        <dbReference type="SAM" id="SignalP"/>
    </source>
</evidence>
<gene>
    <name evidence="2" type="ORF">BamMEX5DRAFT_0561</name>
</gene>
<dbReference type="EMBL" id="ABLK01000010">
    <property type="protein sequence ID" value="EDT43674.1"/>
    <property type="molecule type" value="Genomic_DNA"/>
</dbReference>
<comment type="caution">
    <text evidence="2">The sequence shown here is derived from an EMBL/GenBank/DDBJ whole genome shotgun (WGS) entry which is preliminary data.</text>
</comment>
<proteinExistence type="predicted"/>
<protein>
    <recommendedName>
        <fullName evidence="4">Lipoprotein</fullName>
    </recommendedName>
</protein>